<feature type="non-terminal residue" evidence="2">
    <location>
        <position position="1"/>
    </location>
</feature>
<reference evidence="2" key="1">
    <citation type="submission" date="2020-02" db="EMBL/GenBank/DDBJ databases">
        <authorList>
            <person name="Meier V. D."/>
        </authorList>
    </citation>
    <scope>NUCLEOTIDE SEQUENCE</scope>
    <source>
        <strain evidence="2">AVDCRST_MAG57</strain>
    </source>
</reference>
<protein>
    <submittedName>
        <fullName evidence="2">Uncharacterized protein</fullName>
    </submittedName>
</protein>
<evidence type="ECO:0000256" key="1">
    <source>
        <dbReference type="SAM" id="MobiDB-lite"/>
    </source>
</evidence>
<name>A0A6J4HX89_9ACTN</name>
<feature type="compositionally biased region" description="Polar residues" evidence="1">
    <location>
        <begin position="14"/>
        <end position="29"/>
    </location>
</feature>
<accession>A0A6J4HX89</accession>
<gene>
    <name evidence="2" type="ORF">AVDCRST_MAG57-1300</name>
</gene>
<feature type="compositionally biased region" description="Low complexity" evidence="1">
    <location>
        <begin position="38"/>
        <end position="56"/>
    </location>
</feature>
<organism evidence="2">
    <name type="scientific">uncultured Blastococcus sp</name>
    <dbReference type="NCBI Taxonomy" id="217144"/>
    <lineage>
        <taxon>Bacteria</taxon>
        <taxon>Bacillati</taxon>
        <taxon>Actinomycetota</taxon>
        <taxon>Actinomycetes</taxon>
        <taxon>Geodermatophilales</taxon>
        <taxon>Geodermatophilaceae</taxon>
        <taxon>Blastococcus</taxon>
        <taxon>environmental samples</taxon>
    </lineage>
</organism>
<feature type="non-terminal residue" evidence="2">
    <location>
        <position position="63"/>
    </location>
</feature>
<feature type="region of interest" description="Disordered" evidence="1">
    <location>
        <begin position="11"/>
        <end position="63"/>
    </location>
</feature>
<evidence type="ECO:0000313" key="2">
    <source>
        <dbReference type="EMBL" id="CAA9236581.1"/>
    </source>
</evidence>
<proteinExistence type="predicted"/>
<dbReference type="EMBL" id="CADCTI010000118">
    <property type="protein sequence ID" value="CAA9236581.1"/>
    <property type="molecule type" value="Genomic_DNA"/>
</dbReference>
<sequence>WTADCCPVPRAGRSATSCSRRALTVTPTPEASAPSGRASTAEPPSSSATSPAPSTSRRCARPP</sequence>
<dbReference type="AlphaFoldDB" id="A0A6J4HX89"/>